<dbReference type="Proteomes" id="UP000681720">
    <property type="component" value="Unassembled WGS sequence"/>
</dbReference>
<feature type="compositionally biased region" description="Low complexity" evidence="1">
    <location>
        <begin position="40"/>
        <end position="53"/>
    </location>
</feature>
<dbReference type="EMBL" id="CAJOBJ010022352">
    <property type="protein sequence ID" value="CAF4223018.1"/>
    <property type="molecule type" value="Genomic_DNA"/>
</dbReference>
<feature type="non-terminal residue" evidence="2">
    <location>
        <position position="1"/>
    </location>
</feature>
<gene>
    <name evidence="2" type="ORF">GIL414_LOCUS22491</name>
</gene>
<comment type="caution">
    <text evidence="2">The sequence shown here is derived from an EMBL/GenBank/DDBJ whole genome shotgun (WGS) entry which is preliminary data.</text>
</comment>
<dbReference type="AlphaFoldDB" id="A0A8S2SE41"/>
<reference evidence="2" key="1">
    <citation type="submission" date="2021-02" db="EMBL/GenBank/DDBJ databases">
        <authorList>
            <person name="Nowell W R."/>
        </authorList>
    </citation>
    <scope>NUCLEOTIDE SEQUENCE</scope>
</reference>
<organism evidence="2 3">
    <name type="scientific">Rotaria magnacalcarata</name>
    <dbReference type="NCBI Taxonomy" id="392030"/>
    <lineage>
        <taxon>Eukaryota</taxon>
        <taxon>Metazoa</taxon>
        <taxon>Spiralia</taxon>
        <taxon>Gnathifera</taxon>
        <taxon>Rotifera</taxon>
        <taxon>Eurotatoria</taxon>
        <taxon>Bdelloidea</taxon>
        <taxon>Philodinida</taxon>
        <taxon>Philodinidae</taxon>
        <taxon>Rotaria</taxon>
    </lineage>
</organism>
<proteinExistence type="predicted"/>
<protein>
    <submittedName>
        <fullName evidence="2">Uncharacterized protein</fullName>
    </submittedName>
</protein>
<feature type="compositionally biased region" description="Low complexity" evidence="1">
    <location>
        <begin position="84"/>
        <end position="99"/>
    </location>
</feature>
<evidence type="ECO:0000256" key="1">
    <source>
        <dbReference type="SAM" id="MobiDB-lite"/>
    </source>
</evidence>
<feature type="region of interest" description="Disordered" evidence="1">
    <location>
        <begin position="16"/>
        <end position="57"/>
    </location>
</feature>
<evidence type="ECO:0000313" key="3">
    <source>
        <dbReference type="Proteomes" id="UP000681720"/>
    </source>
</evidence>
<accession>A0A8S2SE41</accession>
<feature type="region of interest" description="Disordered" evidence="1">
    <location>
        <begin position="76"/>
        <end position="99"/>
    </location>
</feature>
<evidence type="ECO:0000313" key="2">
    <source>
        <dbReference type="EMBL" id="CAF4223018.1"/>
    </source>
</evidence>
<name>A0A8S2SE41_9BILA</name>
<feature type="non-terminal residue" evidence="2">
    <location>
        <position position="99"/>
    </location>
</feature>
<sequence>NIIFLQPSTNFVEELKRATTRRKQSLEISNGRSDEEDNSPESSTSTNSRPTTPVANRLKEVGVNNLVYQINRDTLVNEPHDNLPSSGSPAISSIAKAAP</sequence>